<reference evidence="2 3" key="1">
    <citation type="journal article" date="2014" name="Genome Announc.">
        <title>Draft Genome Sequences of Marine Flavobacterium Algibacter lectus Strains SS8 and NR4.</title>
        <authorList>
            <person name="Takatani N."/>
            <person name="Nakanishi M."/>
            <person name="Meirelles P."/>
            <person name="Mino S."/>
            <person name="Suda W."/>
            <person name="Oshima K."/>
            <person name="Hattori M."/>
            <person name="Ohkuma M."/>
            <person name="Hosokawa M."/>
            <person name="Miyashita K."/>
            <person name="Thompson F.L."/>
            <person name="Niwa A."/>
            <person name="Sawabe T."/>
            <person name="Sawabe T."/>
        </authorList>
    </citation>
    <scope>NUCLEOTIDE SEQUENCE [LARGE SCALE GENOMIC DNA]</scope>
    <source>
        <strain evidence="2 3">JCM 19300</strain>
    </source>
</reference>
<dbReference type="EMBL" id="BBNQ01000011">
    <property type="protein sequence ID" value="GAL63470.1"/>
    <property type="molecule type" value="Genomic_DNA"/>
</dbReference>
<evidence type="ECO:0000313" key="2">
    <source>
        <dbReference type="EMBL" id="GAL63470.1"/>
    </source>
</evidence>
<evidence type="ECO:0000313" key="3">
    <source>
        <dbReference type="Proteomes" id="UP000029644"/>
    </source>
</evidence>
<feature type="signal peptide" evidence="1">
    <location>
        <begin position="1"/>
        <end position="25"/>
    </location>
</feature>
<proteinExistence type="predicted"/>
<organism evidence="2 3">
    <name type="scientific">Algibacter lectus</name>
    <dbReference type="NCBI Taxonomy" id="221126"/>
    <lineage>
        <taxon>Bacteria</taxon>
        <taxon>Pseudomonadati</taxon>
        <taxon>Bacteroidota</taxon>
        <taxon>Flavobacteriia</taxon>
        <taxon>Flavobacteriales</taxon>
        <taxon>Flavobacteriaceae</taxon>
        <taxon>Algibacter</taxon>
    </lineage>
</organism>
<evidence type="ECO:0000256" key="1">
    <source>
        <dbReference type="SAM" id="SignalP"/>
    </source>
</evidence>
<sequence>MIKSIKFKISLLLCIGFMVMSCTEAIDFDQADDIILTPALEASLVYFDEPASRFVDNGSTILSIQDFISVAFFNDEFVVDNVEKAEFVFETQNTINRTFELQVDFLDQAGNLQHSLTVREDAAPDNTDTVTTYTEVFEGNSLSALKRTVTIVFTMRLLPGAPLDEDTVGRIQYKSYAAFYINLNK</sequence>
<comment type="caution">
    <text evidence="2">The sequence shown here is derived from an EMBL/GenBank/DDBJ whole genome shotgun (WGS) entry which is preliminary data.</text>
</comment>
<name>A0A090VFC9_9FLAO</name>
<keyword evidence="1" id="KW-0732">Signal</keyword>
<protein>
    <submittedName>
        <fullName evidence="2">Uncharacterized protein</fullName>
    </submittedName>
</protein>
<dbReference type="RefSeq" id="WP_042505251.1">
    <property type="nucleotide sequence ID" value="NZ_BBNQ01000011.1"/>
</dbReference>
<dbReference type="AlphaFoldDB" id="A0A090VFC9"/>
<gene>
    <name evidence="2" type="ORF">JCM19300_1816</name>
</gene>
<dbReference type="Proteomes" id="UP000029644">
    <property type="component" value="Unassembled WGS sequence"/>
</dbReference>
<feature type="chain" id="PRO_5010408295" evidence="1">
    <location>
        <begin position="26"/>
        <end position="185"/>
    </location>
</feature>
<dbReference type="OrthoDB" id="1448832at2"/>
<accession>A0A090VFC9</accession>
<dbReference type="PROSITE" id="PS51257">
    <property type="entry name" value="PROKAR_LIPOPROTEIN"/>
    <property type="match status" value="1"/>
</dbReference>